<feature type="transmembrane region" description="Helical" evidence="8">
    <location>
        <begin position="100"/>
        <end position="123"/>
    </location>
</feature>
<feature type="transmembrane region" description="Helical" evidence="8">
    <location>
        <begin position="6"/>
        <end position="23"/>
    </location>
</feature>
<evidence type="ECO:0000256" key="6">
    <source>
        <dbReference type="ARBA" id="ARBA00022989"/>
    </source>
</evidence>
<feature type="transmembrane region" description="Helical" evidence="8">
    <location>
        <begin position="129"/>
        <end position="152"/>
    </location>
</feature>
<evidence type="ECO:0000256" key="2">
    <source>
        <dbReference type="ARBA" id="ARBA00007776"/>
    </source>
</evidence>
<organism evidence="9 10">
    <name type="scientific">bacterium (Candidatus Gribaldobacteria) CG07_land_8_20_14_0_80_33_18</name>
    <dbReference type="NCBI Taxonomy" id="2014272"/>
    <lineage>
        <taxon>Bacteria</taxon>
        <taxon>Candidatus Gribaldobacteria</taxon>
    </lineage>
</organism>
<dbReference type="InterPro" id="IPR007227">
    <property type="entry name" value="Cell_shape_determining_MreD"/>
</dbReference>
<comment type="caution">
    <text evidence="9">The sequence shown here is derived from an EMBL/GenBank/DDBJ whole genome shotgun (WGS) entry which is preliminary data.</text>
</comment>
<reference evidence="10" key="1">
    <citation type="submission" date="2017-09" db="EMBL/GenBank/DDBJ databases">
        <title>Depth-based differentiation of microbial function through sediment-hosted aquifers and enrichment of novel symbionts in the deep terrestrial subsurface.</title>
        <authorList>
            <person name="Probst A.J."/>
            <person name="Ladd B."/>
            <person name="Jarett J.K."/>
            <person name="Geller-Mcgrath D.E."/>
            <person name="Sieber C.M.K."/>
            <person name="Emerson J.B."/>
            <person name="Anantharaman K."/>
            <person name="Thomas B.C."/>
            <person name="Malmstrom R."/>
            <person name="Stieglmeier M."/>
            <person name="Klingl A."/>
            <person name="Woyke T."/>
            <person name="Ryan C.M."/>
            <person name="Banfield J.F."/>
        </authorList>
    </citation>
    <scope>NUCLEOTIDE SEQUENCE [LARGE SCALE GENOMIC DNA]</scope>
</reference>
<dbReference type="Pfam" id="PF04093">
    <property type="entry name" value="MreD"/>
    <property type="match status" value="1"/>
</dbReference>
<proteinExistence type="inferred from homology"/>
<sequence>MNEFLILIPIFYFLIIFQQSFLVKFSIFGVIPNLVLILVFLLNFLVKTDREKNLRMILSFIGGLLLDIHSGLLLGSWALNFLIIAILIDKFYQFFEKSNFLWFPILFCFCLYFSKIFLNFISLKYSFNVNLFSFFIELLYSLFLFFIILFALRITNIYKSKKSPI</sequence>
<keyword evidence="3" id="KW-1003">Cell membrane</keyword>
<evidence type="ECO:0000313" key="9">
    <source>
        <dbReference type="EMBL" id="PIU47207.1"/>
    </source>
</evidence>
<feature type="transmembrane region" description="Helical" evidence="8">
    <location>
        <begin position="68"/>
        <end position="88"/>
    </location>
</feature>
<keyword evidence="4 8" id="KW-0812">Transmembrane</keyword>
<evidence type="ECO:0000313" key="10">
    <source>
        <dbReference type="Proteomes" id="UP000228777"/>
    </source>
</evidence>
<dbReference type="AlphaFoldDB" id="A0A2M6Z4H1"/>
<dbReference type="GO" id="GO:0005886">
    <property type="term" value="C:plasma membrane"/>
    <property type="evidence" value="ECO:0007669"/>
    <property type="project" value="UniProtKB-SubCell"/>
</dbReference>
<dbReference type="Proteomes" id="UP000228777">
    <property type="component" value="Unassembled WGS sequence"/>
</dbReference>
<dbReference type="GO" id="GO:0008360">
    <property type="term" value="P:regulation of cell shape"/>
    <property type="evidence" value="ECO:0007669"/>
    <property type="project" value="UniProtKB-KW"/>
</dbReference>
<comment type="similarity">
    <text evidence="2">Belongs to the MreD family.</text>
</comment>
<evidence type="ECO:0000256" key="8">
    <source>
        <dbReference type="SAM" id="Phobius"/>
    </source>
</evidence>
<name>A0A2M6Z4H1_9BACT</name>
<accession>A0A2M6Z4H1</accession>
<evidence type="ECO:0000256" key="3">
    <source>
        <dbReference type="ARBA" id="ARBA00022475"/>
    </source>
</evidence>
<keyword evidence="7 8" id="KW-0472">Membrane</keyword>
<evidence type="ECO:0000256" key="4">
    <source>
        <dbReference type="ARBA" id="ARBA00022692"/>
    </source>
</evidence>
<protein>
    <submittedName>
        <fullName evidence="9">Uncharacterized protein</fullName>
    </submittedName>
</protein>
<dbReference type="EMBL" id="PEWP01000010">
    <property type="protein sequence ID" value="PIU47207.1"/>
    <property type="molecule type" value="Genomic_DNA"/>
</dbReference>
<feature type="transmembrane region" description="Helical" evidence="8">
    <location>
        <begin position="30"/>
        <end position="48"/>
    </location>
</feature>
<keyword evidence="6 8" id="KW-1133">Transmembrane helix</keyword>
<gene>
    <name evidence="9" type="ORF">COS93_00470</name>
</gene>
<evidence type="ECO:0000256" key="7">
    <source>
        <dbReference type="ARBA" id="ARBA00023136"/>
    </source>
</evidence>
<evidence type="ECO:0000256" key="1">
    <source>
        <dbReference type="ARBA" id="ARBA00004651"/>
    </source>
</evidence>
<keyword evidence="5" id="KW-0133">Cell shape</keyword>
<comment type="subcellular location">
    <subcellularLocation>
        <location evidence="1">Cell membrane</location>
        <topology evidence="1">Multi-pass membrane protein</topology>
    </subcellularLocation>
</comment>
<evidence type="ECO:0000256" key="5">
    <source>
        <dbReference type="ARBA" id="ARBA00022960"/>
    </source>
</evidence>